<reference evidence="8" key="1">
    <citation type="submission" date="2022-11" db="UniProtKB">
        <authorList>
            <consortium name="EnsemblMetazoa"/>
        </authorList>
    </citation>
    <scope>IDENTIFICATION</scope>
</reference>
<proteinExistence type="predicted"/>
<accession>A0A914B261</accession>
<name>A0A914B261_PATMI</name>
<dbReference type="Gene3D" id="2.40.20.10">
    <property type="entry name" value="Plasminogen Kringle 4"/>
    <property type="match status" value="1"/>
</dbReference>
<dbReference type="OMA" id="CPNNDRS"/>
<dbReference type="AlphaFoldDB" id="A0A914B261"/>
<dbReference type="PRINTS" id="PR00018">
    <property type="entry name" value="KRINGLE"/>
</dbReference>
<keyword evidence="9" id="KW-1185">Reference proteome</keyword>
<organism evidence="8 9">
    <name type="scientific">Patiria miniata</name>
    <name type="common">Bat star</name>
    <name type="synonym">Asterina miniata</name>
    <dbReference type="NCBI Taxonomy" id="46514"/>
    <lineage>
        <taxon>Eukaryota</taxon>
        <taxon>Metazoa</taxon>
        <taxon>Echinodermata</taxon>
        <taxon>Eleutherozoa</taxon>
        <taxon>Asterozoa</taxon>
        <taxon>Asteroidea</taxon>
        <taxon>Valvatacea</taxon>
        <taxon>Valvatida</taxon>
        <taxon>Asterinidae</taxon>
        <taxon>Patiria</taxon>
    </lineage>
</organism>
<protein>
    <recommendedName>
        <fullName evidence="10">Egg coat matrix protein</fullName>
    </recommendedName>
</protein>
<dbReference type="SUPFAM" id="SSF57440">
    <property type="entry name" value="Kringle-like"/>
    <property type="match status" value="1"/>
</dbReference>
<dbReference type="EnsemblMetazoa" id="XM_038214169.1">
    <property type="protein sequence ID" value="XP_038070097.1"/>
    <property type="gene ID" value="LOC119739291"/>
</dbReference>
<dbReference type="InterPro" id="IPR008979">
    <property type="entry name" value="Galactose-bd-like_sf"/>
</dbReference>
<dbReference type="InterPro" id="IPR000421">
    <property type="entry name" value="FA58C"/>
</dbReference>
<dbReference type="SMART" id="SM00130">
    <property type="entry name" value="KR"/>
    <property type="match status" value="1"/>
</dbReference>
<dbReference type="SMART" id="SM00231">
    <property type="entry name" value="FA58C"/>
    <property type="match status" value="1"/>
</dbReference>
<feature type="domain" description="F5/8 type C" evidence="6">
    <location>
        <begin position="314"/>
        <end position="471"/>
    </location>
</feature>
<dbReference type="PROSITE" id="PS01285">
    <property type="entry name" value="FA58C_1"/>
    <property type="match status" value="1"/>
</dbReference>
<dbReference type="PROSITE" id="PS01286">
    <property type="entry name" value="FA58C_2"/>
    <property type="match status" value="1"/>
</dbReference>
<evidence type="ECO:0000256" key="3">
    <source>
        <dbReference type="PROSITE-ProRule" id="PRU00121"/>
    </source>
</evidence>
<evidence type="ECO:0000259" key="6">
    <source>
        <dbReference type="PROSITE" id="PS50022"/>
    </source>
</evidence>
<dbReference type="Pfam" id="PF00754">
    <property type="entry name" value="F5_F8_type_C"/>
    <property type="match status" value="1"/>
</dbReference>
<sequence>MSVTGLCCLLVLGLATPSARAAFGDVNLHGKDDLFEKMGQARVEKFEIENGQVSLDVLLENTQGQDEVWVLDFQDFHHSNNKSLQPVVRTDGGKLVAEHTGTCSSVFTTVPYHSANGFYNDGFIPVPPGNKSLFNTFQSNATLIQKGDMQVREDRLQFDGSIDTMFDCKTSDDMTIWQKQVTPETIEFNTTLYMTNVRPQGTSSNPEPAYVQSYAILYWRLLRVALSRFLISSTERLRPIFEYAIVRPVYLNDDEQYGFDRERAEVEIAFRTLTNHPNGSLISVYRVNSLTYDPADLLGNNKIGHIRMIPTRGCDLPLGVEDGTIADNQMTSSSVWLSSAEYSASKGRLNAQPIDAFSAGAWLAADANLNQWIQVDLLTLKWVSGVLTQGYILEAIVMWVTRYSVSYSTEAAGGLTTLVNGSGVPVIFEGNFDSQTIVSNYFDEPVLARRIRILPQEWADGIAMRIELLGCDAHTECHTDVNGTDYRGTVSVTESGETCQRWSAQEHHTHSFTPEDYADYGIGDHNFCRNPNNSTQPWCYTLDPNVPTGLCDVGAAQASCTPNVAANEPSQFYANYAPYCNLTEWENYCTQRWVFTLVLEVDITGATNRMPIDATGEFTFEFDTYDCPNNDRSNCRRLEIPEAIVSHEITLQTTVEVVDDTKDSPRIYLKKVHASDPSIDIRDGVQPGVSHLEPVTVDTHFFPLFLRDKLEMELTLFVVCVGNEYNSGDGCLTAPPESSYTAYVSPNFYYRLYTTPSQYTDLYADDIATSSQTLDSHTYIHASEIHRTIFTNKALSATSREYTISCVFRLVERTARRKRDILRRDVEDKIDEPIIVHQTVLFKGCPLNSVHDPKNRACICNDEGEEYSSETFKCVQSSPRILNEETRPVDNAGSPGESSDPGGKSDSGHDGNGSMSLHLPTFMLQTLICIFILRSVLI</sequence>
<evidence type="ECO:0008006" key="10">
    <source>
        <dbReference type="Google" id="ProtNLM"/>
    </source>
</evidence>
<dbReference type="PROSITE" id="PS50070">
    <property type="entry name" value="KRINGLE_2"/>
    <property type="match status" value="1"/>
</dbReference>
<dbReference type="CDD" id="cd00108">
    <property type="entry name" value="KR"/>
    <property type="match status" value="1"/>
</dbReference>
<feature type="disulfide bond" evidence="3">
    <location>
        <begin position="528"/>
        <end position="551"/>
    </location>
</feature>
<feature type="domain" description="Kringle" evidence="7">
    <location>
        <begin position="482"/>
        <end position="560"/>
    </location>
</feature>
<dbReference type="SUPFAM" id="SSF49785">
    <property type="entry name" value="Galactose-binding domain-like"/>
    <property type="match status" value="1"/>
</dbReference>
<dbReference type="PROSITE" id="PS50022">
    <property type="entry name" value="FA58C_3"/>
    <property type="match status" value="1"/>
</dbReference>
<evidence type="ECO:0000256" key="5">
    <source>
        <dbReference type="SAM" id="SignalP"/>
    </source>
</evidence>
<dbReference type="FunFam" id="2.60.120.260:FF:000002">
    <property type="entry name" value="Coagulation factor VIII"/>
    <property type="match status" value="1"/>
</dbReference>
<evidence type="ECO:0000256" key="1">
    <source>
        <dbReference type="ARBA" id="ARBA00022572"/>
    </source>
</evidence>
<keyword evidence="2 3" id="KW-1015">Disulfide bond</keyword>
<evidence type="ECO:0000256" key="2">
    <source>
        <dbReference type="ARBA" id="ARBA00023157"/>
    </source>
</evidence>
<feature type="region of interest" description="Disordered" evidence="4">
    <location>
        <begin position="883"/>
        <end position="912"/>
    </location>
</feature>
<dbReference type="PROSITE" id="PS00021">
    <property type="entry name" value="KRINGLE_1"/>
    <property type="match status" value="1"/>
</dbReference>
<dbReference type="GeneID" id="119739291"/>
<dbReference type="InterPro" id="IPR018056">
    <property type="entry name" value="Kringle_CS"/>
</dbReference>
<feature type="chain" id="PRO_5037586447" description="Egg coat matrix protein" evidence="5">
    <location>
        <begin position="22"/>
        <end position="938"/>
    </location>
</feature>
<dbReference type="InterPro" id="IPR038178">
    <property type="entry name" value="Kringle_sf"/>
</dbReference>
<dbReference type="Pfam" id="PF00051">
    <property type="entry name" value="Kringle"/>
    <property type="match status" value="1"/>
</dbReference>
<dbReference type="RefSeq" id="XP_038070097.1">
    <property type="nucleotide sequence ID" value="XM_038214169.1"/>
</dbReference>
<comment type="caution">
    <text evidence="3">Lacks conserved residue(s) required for the propagation of feature annotation.</text>
</comment>
<dbReference type="Proteomes" id="UP000887568">
    <property type="component" value="Unplaced"/>
</dbReference>
<dbReference type="OrthoDB" id="10046852at2759"/>
<dbReference type="Gene3D" id="2.60.120.260">
    <property type="entry name" value="Galactose-binding domain-like"/>
    <property type="match status" value="1"/>
</dbReference>
<dbReference type="PANTHER" id="PTHR24543">
    <property type="entry name" value="MULTICOPPER OXIDASE-RELATED"/>
    <property type="match status" value="1"/>
</dbReference>
<keyword evidence="1 3" id="KW-0420">Kringle</keyword>
<evidence type="ECO:0000256" key="4">
    <source>
        <dbReference type="SAM" id="MobiDB-lite"/>
    </source>
</evidence>
<evidence type="ECO:0000313" key="9">
    <source>
        <dbReference type="Proteomes" id="UP000887568"/>
    </source>
</evidence>
<evidence type="ECO:0000313" key="8">
    <source>
        <dbReference type="EnsemblMetazoa" id="XP_038070097.1"/>
    </source>
</evidence>
<feature type="signal peptide" evidence="5">
    <location>
        <begin position="1"/>
        <end position="21"/>
    </location>
</feature>
<evidence type="ECO:0000259" key="7">
    <source>
        <dbReference type="PROSITE" id="PS50070"/>
    </source>
</evidence>
<keyword evidence="5" id="KW-0732">Signal</keyword>
<dbReference type="InterPro" id="IPR013806">
    <property type="entry name" value="Kringle-like"/>
</dbReference>
<dbReference type="CDD" id="cd00057">
    <property type="entry name" value="FA58C"/>
    <property type="match status" value="1"/>
</dbReference>
<dbReference type="InterPro" id="IPR000001">
    <property type="entry name" value="Kringle"/>
</dbReference>